<comment type="caution">
    <text evidence="8">The sequence shown here is derived from an EMBL/GenBank/DDBJ whole genome shotgun (WGS) entry which is preliminary data.</text>
</comment>
<dbReference type="EMBL" id="JABAIK010000007">
    <property type="protein sequence ID" value="NLS13076.1"/>
    <property type="molecule type" value="Genomic_DNA"/>
</dbReference>
<evidence type="ECO:0000256" key="3">
    <source>
        <dbReference type="ARBA" id="ARBA00022692"/>
    </source>
</evidence>
<feature type="transmembrane region" description="Helical" evidence="6">
    <location>
        <begin position="92"/>
        <end position="111"/>
    </location>
</feature>
<dbReference type="PANTHER" id="PTHR35007:SF2">
    <property type="entry name" value="PILUS ASSEMBLE PROTEIN"/>
    <property type="match status" value="1"/>
</dbReference>
<comment type="subcellular location">
    <subcellularLocation>
        <location evidence="1">Cell membrane</location>
        <topology evidence="1">Multi-pass membrane protein</topology>
    </subcellularLocation>
</comment>
<evidence type="ECO:0000256" key="5">
    <source>
        <dbReference type="ARBA" id="ARBA00023136"/>
    </source>
</evidence>
<dbReference type="Proteomes" id="UP000535589">
    <property type="component" value="Unassembled WGS sequence"/>
</dbReference>
<accession>A0A7X8YH45</accession>
<reference evidence="8 9" key="1">
    <citation type="submission" date="2020-04" db="EMBL/GenBank/DDBJ databases">
        <title>Vibrio sp. SM6, a novel species isolated from seawater.</title>
        <authorList>
            <person name="Wang X."/>
        </authorList>
    </citation>
    <scope>NUCLEOTIDE SEQUENCE [LARGE SCALE GENOMIC DNA]</scope>
    <source>
        <strain evidence="8 9">SM6</strain>
    </source>
</reference>
<evidence type="ECO:0000256" key="2">
    <source>
        <dbReference type="ARBA" id="ARBA00022475"/>
    </source>
</evidence>
<feature type="domain" description="Type II secretion system protein GspF" evidence="7">
    <location>
        <begin position="130"/>
        <end position="257"/>
    </location>
</feature>
<evidence type="ECO:0000256" key="1">
    <source>
        <dbReference type="ARBA" id="ARBA00004651"/>
    </source>
</evidence>
<evidence type="ECO:0000256" key="4">
    <source>
        <dbReference type="ARBA" id="ARBA00022989"/>
    </source>
</evidence>
<protein>
    <submittedName>
        <fullName evidence="8">Type II secretion system F family protein</fullName>
    </submittedName>
</protein>
<proteinExistence type="predicted"/>
<keyword evidence="9" id="KW-1185">Reference proteome</keyword>
<dbReference type="AlphaFoldDB" id="A0A7X8YH45"/>
<keyword evidence="5 6" id="KW-0472">Membrane</keyword>
<evidence type="ECO:0000259" key="7">
    <source>
        <dbReference type="Pfam" id="PF00482"/>
    </source>
</evidence>
<dbReference type="Pfam" id="PF00482">
    <property type="entry name" value="T2SSF"/>
    <property type="match status" value="1"/>
</dbReference>
<organism evidence="8 9">
    <name type="scientific">Vibrio agarilyticus</name>
    <dbReference type="NCBI Taxonomy" id="2726741"/>
    <lineage>
        <taxon>Bacteria</taxon>
        <taxon>Pseudomonadati</taxon>
        <taxon>Pseudomonadota</taxon>
        <taxon>Gammaproteobacteria</taxon>
        <taxon>Vibrionales</taxon>
        <taxon>Vibrionaceae</taxon>
        <taxon>Vibrio</taxon>
    </lineage>
</organism>
<evidence type="ECO:0000313" key="8">
    <source>
        <dbReference type="EMBL" id="NLS13076.1"/>
    </source>
</evidence>
<feature type="transmembrane region" description="Helical" evidence="6">
    <location>
        <begin position="242"/>
        <end position="262"/>
    </location>
</feature>
<dbReference type="GO" id="GO:0005886">
    <property type="term" value="C:plasma membrane"/>
    <property type="evidence" value="ECO:0007669"/>
    <property type="project" value="UniProtKB-SubCell"/>
</dbReference>
<dbReference type="InterPro" id="IPR018076">
    <property type="entry name" value="T2SS_GspF_dom"/>
</dbReference>
<evidence type="ECO:0000313" key="9">
    <source>
        <dbReference type="Proteomes" id="UP000535589"/>
    </source>
</evidence>
<keyword evidence="3 6" id="KW-0812">Transmembrane</keyword>
<feature type="transmembrane region" description="Helical" evidence="6">
    <location>
        <begin position="68"/>
        <end position="86"/>
    </location>
</feature>
<keyword evidence="2" id="KW-1003">Cell membrane</keyword>
<evidence type="ECO:0000256" key="6">
    <source>
        <dbReference type="SAM" id="Phobius"/>
    </source>
</evidence>
<name>A0A7X8YH45_9VIBR</name>
<sequence length="268" mass="30122">MIRVARQRRLQRYGLSTAKSMRGHQLLHSFNSVIGSVVSLSESDVREKMIAAGIYHGRFDKWLFPLKYGVLTLGALGLMFAWLQGQLEPSRLLLYASVWMVVCLLGPDWYLTMRKHNLQRGVSDRLPYLLDLMGVCVQTGMTIESSMRYLAAEMESFDPDLAYMLKKTNERAMLVGIEAALNELYDRIPTAEIRSFVMTLSQSLQYGSSISNVLATLSVDIREIQMLNLEEKIGKLAAKMSVPLILFIMLPIVVLITAPGILRLMSGA</sequence>
<dbReference type="PANTHER" id="PTHR35007">
    <property type="entry name" value="INTEGRAL MEMBRANE PROTEIN-RELATED"/>
    <property type="match status" value="1"/>
</dbReference>
<keyword evidence="4 6" id="KW-1133">Transmembrane helix</keyword>
<gene>
    <name evidence="8" type="ORF">HGP28_09260</name>
</gene>